<evidence type="ECO:0000313" key="10">
    <source>
        <dbReference type="EMBL" id="CCF58745.1"/>
    </source>
</evidence>
<dbReference type="HOGENOM" id="CLU_010084_1_1_1"/>
<comment type="subcellular location">
    <subcellularLocation>
        <location evidence="1">Nucleus</location>
    </subcellularLocation>
</comment>
<dbReference type="InterPro" id="IPR051711">
    <property type="entry name" value="Stress_Response_Reg"/>
</dbReference>
<dbReference type="FunCoup" id="H2AWJ5">
    <property type="interactions" value="175"/>
</dbReference>
<dbReference type="InterPro" id="IPR001138">
    <property type="entry name" value="Zn2Cys6_DnaBD"/>
</dbReference>
<dbReference type="InterPro" id="IPR036864">
    <property type="entry name" value="Zn2-C6_fun-type_DNA-bd_sf"/>
</dbReference>
<keyword evidence="4" id="KW-0805">Transcription regulation</keyword>
<proteinExistence type="predicted"/>
<name>H2AWJ5_KAZAF</name>
<dbReference type="PROSITE" id="PS50048">
    <property type="entry name" value="ZN2_CY6_FUNGAL_2"/>
    <property type="match status" value="1"/>
</dbReference>
<keyword evidence="7" id="KW-0539">Nucleus</keyword>
<dbReference type="InParanoid" id="H2AWJ5"/>
<dbReference type="eggNOG" id="ENOG502QSY2">
    <property type="taxonomic scope" value="Eukaryota"/>
</dbReference>
<dbReference type="GO" id="GO:0043565">
    <property type="term" value="F:sequence-specific DNA binding"/>
    <property type="evidence" value="ECO:0007669"/>
    <property type="project" value="TreeGrafter"/>
</dbReference>
<evidence type="ECO:0000256" key="1">
    <source>
        <dbReference type="ARBA" id="ARBA00004123"/>
    </source>
</evidence>
<reference evidence="10 11" key="1">
    <citation type="journal article" date="2011" name="Proc. Natl. Acad. Sci. U.S.A.">
        <title>Evolutionary erosion of yeast sex chromosomes by mating-type switching accidents.</title>
        <authorList>
            <person name="Gordon J.L."/>
            <person name="Armisen D."/>
            <person name="Proux-Wera E."/>
            <person name="Oheigeartaigh S.S."/>
            <person name="Byrne K.P."/>
            <person name="Wolfe K.H."/>
        </authorList>
    </citation>
    <scope>NUCLEOTIDE SEQUENCE [LARGE SCALE GENOMIC DNA]</scope>
    <source>
        <strain evidence="11">ATCC 22294 / BCRC 22015 / CBS 2517 / CECT 1963 / NBRC 1671 / NRRL Y-8276</strain>
    </source>
</reference>
<dbReference type="GeneID" id="13884213"/>
<keyword evidence="8" id="KW-1133">Transmembrane helix</keyword>
<dbReference type="KEGG" id="kaf:KAFR_0F01490"/>
<feature type="domain" description="Zn(2)-C6 fungal-type" evidence="9">
    <location>
        <begin position="31"/>
        <end position="60"/>
    </location>
</feature>
<evidence type="ECO:0000256" key="2">
    <source>
        <dbReference type="ARBA" id="ARBA00022723"/>
    </source>
</evidence>
<evidence type="ECO:0000313" key="11">
    <source>
        <dbReference type="Proteomes" id="UP000005220"/>
    </source>
</evidence>
<dbReference type="STRING" id="1071382.H2AWJ5"/>
<dbReference type="PANTHER" id="PTHR47540:SF1">
    <property type="entry name" value="ACTIVATOR OF STRESS GENES 1-RELATED"/>
    <property type="match status" value="1"/>
</dbReference>
<dbReference type="SUPFAM" id="SSF57701">
    <property type="entry name" value="Zn2/Cys6 DNA-binding domain"/>
    <property type="match status" value="1"/>
</dbReference>
<keyword evidence="8" id="KW-0812">Transmembrane</keyword>
<evidence type="ECO:0000259" key="9">
    <source>
        <dbReference type="PROSITE" id="PS50048"/>
    </source>
</evidence>
<dbReference type="GO" id="GO:0005634">
    <property type="term" value="C:nucleus"/>
    <property type="evidence" value="ECO:0007669"/>
    <property type="project" value="UniProtKB-SubCell"/>
</dbReference>
<keyword evidence="3" id="KW-0862">Zinc</keyword>
<dbReference type="RefSeq" id="XP_003957880.1">
    <property type="nucleotide sequence ID" value="XM_003957831.1"/>
</dbReference>
<dbReference type="Proteomes" id="UP000005220">
    <property type="component" value="Chromosome 6"/>
</dbReference>
<dbReference type="SMART" id="SM00906">
    <property type="entry name" value="Fungal_trans"/>
    <property type="match status" value="1"/>
</dbReference>
<dbReference type="CDD" id="cd00067">
    <property type="entry name" value="GAL4"/>
    <property type="match status" value="1"/>
</dbReference>
<dbReference type="Pfam" id="PF04082">
    <property type="entry name" value="Fungal_trans"/>
    <property type="match status" value="1"/>
</dbReference>
<dbReference type="AlphaFoldDB" id="H2AWJ5"/>
<dbReference type="SMART" id="SM00066">
    <property type="entry name" value="GAL4"/>
    <property type="match status" value="1"/>
</dbReference>
<evidence type="ECO:0000256" key="5">
    <source>
        <dbReference type="ARBA" id="ARBA00023125"/>
    </source>
</evidence>
<dbReference type="CDD" id="cd12148">
    <property type="entry name" value="fungal_TF_MHR"/>
    <property type="match status" value="1"/>
</dbReference>
<dbReference type="GO" id="GO:0006351">
    <property type="term" value="P:DNA-templated transcription"/>
    <property type="evidence" value="ECO:0007669"/>
    <property type="project" value="InterPro"/>
</dbReference>
<dbReference type="GO" id="GO:0045944">
    <property type="term" value="P:positive regulation of transcription by RNA polymerase II"/>
    <property type="evidence" value="ECO:0007669"/>
    <property type="project" value="TreeGrafter"/>
</dbReference>
<evidence type="ECO:0000256" key="6">
    <source>
        <dbReference type="ARBA" id="ARBA00023163"/>
    </source>
</evidence>
<protein>
    <recommendedName>
        <fullName evidence="9">Zn(2)-C6 fungal-type domain-containing protein</fullName>
    </recommendedName>
</protein>
<dbReference type="GO" id="GO:0000981">
    <property type="term" value="F:DNA-binding transcription factor activity, RNA polymerase II-specific"/>
    <property type="evidence" value="ECO:0007669"/>
    <property type="project" value="InterPro"/>
</dbReference>
<dbReference type="PANTHER" id="PTHR47540">
    <property type="entry name" value="THIAMINE REPRESSIBLE GENES REGULATORY PROTEIN THI5"/>
    <property type="match status" value="1"/>
</dbReference>
<keyword evidence="5" id="KW-0238">DNA-binding</keyword>
<evidence type="ECO:0000256" key="4">
    <source>
        <dbReference type="ARBA" id="ARBA00023015"/>
    </source>
</evidence>
<dbReference type="OrthoDB" id="422427at2759"/>
<organism evidence="10 11">
    <name type="scientific">Kazachstania africana (strain ATCC 22294 / BCRC 22015 / CBS 2517 / CECT 1963 / NBRC 1671 / NRRL Y-8276)</name>
    <name type="common">Yeast</name>
    <name type="synonym">Kluyveromyces africanus</name>
    <dbReference type="NCBI Taxonomy" id="1071382"/>
    <lineage>
        <taxon>Eukaryota</taxon>
        <taxon>Fungi</taxon>
        <taxon>Dikarya</taxon>
        <taxon>Ascomycota</taxon>
        <taxon>Saccharomycotina</taxon>
        <taxon>Saccharomycetes</taxon>
        <taxon>Saccharomycetales</taxon>
        <taxon>Saccharomycetaceae</taxon>
        <taxon>Kazachstania</taxon>
    </lineage>
</organism>
<evidence type="ECO:0000256" key="7">
    <source>
        <dbReference type="ARBA" id="ARBA00023242"/>
    </source>
</evidence>
<keyword evidence="11" id="KW-1185">Reference proteome</keyword>
<sequence>MVQPKRPKLLVLSTDSKTKKLTPTRLRVFKACIACRKKKRRCDGKSPCSHCARTSIICEYTNTARPRSHSIAFANDVSNDIHLIDSTTSSRSHSPKLSDKVNPYKTLIERLYSGASLESLQNLSREQLIKTLNSEEVNKNDTISLPPRDIALKLILKTWSSACVLFRFYHRPSLVKILDSLYELGTNPKTIKQRKAESLIFAVLAVGELFSQEENNSYSRGLNYFNKAKTLIDFKDINDIHSIQAIFMMTIFLQCSGDLKACYYYIGIALRIAIRENLHRKPSLTGPTAIEDETKKRLFWSIYKVDIYMNCTLGLPASLNESFIDQELPYDVDDEKIVSDGVIFNENSNIISSCGMNNEHTKLILIMLKIYRTLYSIDVEILKIDANVVLHLEDILFTWYNNLPLQLKHREYATNKEREYYLKPSKLLYLDYLLTKLILFKPFFHFIIIDLNSIHEKNLKFHKEMAHNCIKISIEIINLSYEMINENLLSGAYWFSIHTIFYSVACLTVYRYHLHRKMNSTSKEDETDENLSLEISRVENHYKMGYETLLKLKGSSIVSERIFNVLTTIFEEFNEKIVLLSQQVMSNLKNTLINHSVLNHQKKVSITNIHNVLNHSDDSSVVNSNEFYMDSALAKNNNLMFDPQEFLGKLLDDLNFSL</sequence>
<dbReference type="InterPro" id="IPR007219">
    <property type="entry name" value="XnlR_reg_dom"/>
</dbReference>
<dbReference type="EMBL" id="HE650826">
    <property type="protein sequence ID" value="CCF58745.1"/>
    <property type="molecule type" value="Genomic_DNA"/>
</dbReference>
<gene>
    <name evidence="10" type="primary">KAFR0F01490</name>
    <name evidence="10" type="ORF">KAFR_0F01490</name>
</gene>
<accession>H2AWJ5</accession>
<dbReference type="Gene3D" id="4.10.240.10">
    <property type="entry name" value="Zn(2)-C6 fungal-type DNA-binding domain"/>
    <property type="match status" value="1"/>
</dbReference>
<feature type="transmembrane region" description="Helical" evidence="8">
    <location>
        <begin position="491"/>
        <end position="510"/>
    </location>
</feature>
<keyword evidence="8" id="KW-0472">Membrane</keyword>
<keyword evidence="6" id="KW-0804">Transcription</keyword>
<evidence type="ECO:0000256" key="8">
    <source>
        <dbReference type="SAM" id="Phobius"/>
    </source>
</evidence>
<evidence type="ECO:0000256" key="3">
    <source>
        <dbReference type="ARBA" id="ARBA00022833"/>
    </source>
</evidence>
<keyword evidence="2" id="KW-0479">Metal-binding</keyword>
<dbReference type="Pfam" id="PF00172">
    <property type="entry name" value="Zn_clus"/>
    <property type="match status" value="1"/>
</dbReference>
<dbReference type="GO" id="GO:0008270">
    <property type="term" value="F:zinc ion binding"/>
    <property type="evidence" value="ECO:0007669"/>
    <property type="project" value="InterPro"/>
</dbReference>
<dbReference type="PROSITE" id="PS00463">
    <property type="entry name" value="ZN2_CY6_FUNGAL_1"/>
    <property type="match status" value="1"/>
</dbReference>